<dbReference type="AlphaFoldDB" id="C6V3R5"/>
<dbReference type="EMBL" id="CP001431">
    <property type="protein sequence ID" value="ACT69032.1"/>
    <property type="molecule type" value="Genomic_DNA"/>
</dbReference>
<evidence type="ECO:0000256" key="3">
    <source>
        <dbReference type="ARBA" id="ARBA00022475"/>
    </source>
</evidence>
<feature type="transmembrane region" description="Helical" evidence="7">
    <location>
        <begin position="88"/>
        <end position="106"/>
    </location>
</feature>
<evidence type="ECO:0000259" key="9">
    <source>
        <dbReference type="Pfam" id="PF20501"/>
    </source>
</evidence>
<keyword evidence="6 7" id="KW-0472">Membrane</keyword>
<keyword evidence="3" id="KW-1003">Cell membrane</keyword>
<keyword evidence="2" id="KW-0813">Transport</keyword>
<feature type="domain" description="MrpA C-terminal/MbhD" evidence="8">
    <location>
        <begin position="14"/>
        <end position="72"/>
    </location>
</feature>
<dbReference type="KEGG" id="nri:NRI_0033"/>
<dbReference type="PANTHER" id="PTHR43373">
    <property type="entry name" value="NA(+)/H(+) ANTIPORTER SUBUNIT"/>
    <property type="match status" value="1"/>
</dbReference>
<evidence type="ECO:0000256" key="4">
    <source>
        <dbReference type="ARBA" id="ARBA00022692"/>
    </source>
</evidence>
<dbReference type="InterPro" id="IPR046806">
    <property type="entry name" value="MrpA_C/MbhE"/>
</dbReference>
<evidence type="ECO:0000256" key="6">
    <source>
        <dbReference type="ARBA" id="ARBA00023136"/>
    </source>
</evidence>
<feature type="transmembrane region" description="Helical" evidence="7">
    <location>
        <begin position="156"/>
        <end position="173"/>
    </location>
</feature>
<dbReference type="InterPro" id="IPR050616">
    <property type="entry name" value="CPA3_Na-H_Antiporter_A"/>
</dbReference>
<feature type="transmembrane region" description="Helical" evidence="7">
    <location>
        <begin position="32"/>
        <end position="51"/>
    </location>
</feature>
<dbReference type="NCBIfam" id="NF009159">
    <property type="entry name" value="PRK12504.1"/>
    <property type="match status" value="1"/>
</dbReference>
<keyword evidence="11" id="KW-1185">Reference proteome</keyword>
<dbReference type="STRING" id="434131.NRI_0033"/>
<dbReference type="Proteomes" id="UP000001627">
    <property type="component" value="Chromosome"/>
</dbReference>
<evidence type="ECO:0000256" key="2">
    <source>
        <dbReference type="ARBA" id="ARBA00022448"/>
    </source>
</evidence>
<name>C6V3R5_NEORI</name>
<dbReference type="Pfam" id="PF13244">
    <property type="entry name" value="MbhD"/>
    <property type="match status" value="1"/>
</dbReference>
<dbReference type="Pfam" id="PF20501">
    <property type="entry name" value="MbhE"/>
    <property type="match status" value="1"/>
</dbReference>
<evidence type="ECO:0000259" key="8">
    <source>
        <dbReference type="Pfam" id="PF13244"/>
    </source>
</evidence>
<keyword evidence="5 7" id="KW-1133">Transmembrane helix</keyword>
<feature type="transmembrane region" description="Helical" evidence="7">
    <location>
        <begin position="58"/>
        <end position="76"/>
    </location>
</feature>
<dbReference type="PANTHER" id="PTHR43373:SF1">
    <property type="entry name" value="NA(+)_H(+) ANTIPORTER SUBUNIT A"/>
    <property type="match status" value="1"/>
</dbReference>
<keyword evidence="4 7" id="KW-0812">Transmembrane</keyword>
<evidence type="ECO:0000256" key="7">
    <source>
        <dbReference type="SAM" id="Phobius"/>
    </source>
</evidence>
<dbReference type="HOGENOM" id="CLU_102546_0_0_5"/>
<feature type="domain" description="MrpA C-terminal/MbhE" evidence="9">
    <location>
        <begin position="115"/>
        <end position="170"/>
    </location>
</feature>
<evidence type="ECO:0000256" key="1">
    <source>
        <dbReference type="ARBA" id="ARBA00004651"/>
    </source>
</evidence>
<evidence type="ECO:0000313" key="11">
    <source>
        <dbReference type="Proteomes" id="UP000001627"/>
    </source>
</evidence>
<organism evidence="10 11">
    <name type="scientific">Neorickettsia risticii (strain Illinois)</name>
    <dbReference type="NCBI Taxonomy" id="434131"/>
    <lineage>
        <taxon>Bacteria</taxon>
        <taxon>Pseudomonadati</taxon>
        <taxon>Pseudomonadota</taxon>
        <taxon>Alphaproteobacteria</taxon>
        <taxon>Rickettsiales</taxon>
        <taxon>Anaplasmataceae</taxon>
        <taxon>Neorickettsia</taxon>
    </lineage>
</organism>
<proteinExistence type="predicted"/>
<dbReference type="GO" id="GO:0005886">
    <property type="term" value="C:plasma membrane"/>
    <property type="evidence" value="ECO:0007669"/>
    <property type="project" value="UniProtKB-SubCell"/>
</dbReference>
<dbReference type="InterPro" id="IPR025383">
    <property type="entry name" value="MrpA_C/MbhD"/>
</dbReference>
<dbReference type="OrthoDB" id="2085045at2"/>
<accession>C6V3R5</accession>
<protein>
    <submittedName>
        <fullName evidence="10">Multisubunit Na+/H+ antiporter, MnhB subunit</fullName>
    </submittedName>
</protein>
<dbReference type="RefSeq" id="WP_012779429.1">
    <property type="nucleotide sequence ID" value="NC_013009.1"/>
</dbReference>
<comment type="subcellular location">
    <subcellularLocation>
        <location evidence="1">Cell membrane</location>
        <topology evidence="1">Multi-pass membrane protein</topology>
    </subcellularLocation>
</comment>
<reference evidence="10 11" key="1">
    <citation type="journal article" date="2009" name="Nucleic Acids Res.">
        <title>Analysis of complete genome sequence of Neorickettsia risticii: causative agent of Potomac horse fever.</title>
        <authorList>
            <person name="Lin M."/>
            <person name="Zhang C."/>
            <person name="Gibson K."/>
            <person name="Rikihisa Y."/>
        </authorList>
    </citation>
    <scope>NUCLEOTIDE SEQUENCE [LARGE SCALE GENOMIC DNA]</scope>
    <source>
        <strain evidence="10 11">Illinois</strain>
    </source>
</reference>
<evidence type="ECO:0000256" key="5">
    <source>
        <dbReference type="ARBA" id="ARBA00022989"/>
    </source>
</evidence>
<sequence length="178" mass="19580">MELVILRVTLLFLLFFVTTALAHVEDLLTEVIYLGLISFLLTLLYMTMNAADVAITENAVGSCISTIFVLWAGHLIGREGIHYSRNTLPALFASVMIGSILLYITADLPRYGSPTAAVNNEVYRYYLENTEPLFGFPNVITAVLAGFRGYDTLIETVVVFTAALSVFILLGFGKGNDR</sequence>
<dbReference type="eggNOG" id="COG2111">
    <property type="taxonomic scope" value="Bacteria"/>
</dbReference>
<gene>
    <name evidence="10" type="ordered locus">NRI_0033</name>
</gene>
<evidence type="ECO:0000313" key="10">
    <source>
        <dbReference type="EMBL" id="ACT69032.1"/>
    </source>
</evidence>